<comment type="similarity">
    <text evidence="1 5 6">Belongs to the peptidase S8 family.</text>
</comment>
<dbReference type="Pfam" id="PF00082">
    <property type="entry name" value="Peptidase_S8"/>
    <property type="match status" value="1"/>
</dbReference>
<organism evidence="9 10">
    <name type="scientific">Neolewinella lacunae</name>
    <dbReference type="NCBI Taxonomy" id="1517758"/>
    <lineage>
        <taxon>Bacteria</taxon>
        <taxon>Pseudomonadati</taxon>
        <taxon>Bacteroidota</taxon>
        <taxon>Saprospiria</taxon>
        <taxon>Saprospirales</taxon>
        <taxon>Lewinellaceae</taxon>
        <taxon>Neolewinella</taxon>
    </lineage>
</organism>
<evidence type="ECO:0000313" key="10">
    <source>
        <dbReference type="Proteomes" id="UP000650081"/>
    </source>
</evidence>
<proteinExistence type="inferred from homology"/>
<dbReference type="PROSITE" id="PS00138">
    <property type="entry name" value="SUBTILASE_SER"/>
    <property type="match status" value="1"/>
</dbReference>
<evidence type="ECO:0000256" key="4">
    <source>
        <dbReference type="ARBA" id="ARBA00022825"/>
    </source>
</evidence>
<keyword evidence="3 5" id="KW-0378">Hydrolase</keyword>
<evidence type="ECO:0000256" key="5">
    <source>
        <dbReference type="PROSITE-ProRule" id="PRU01240"/>
    </source>
</evidence>
<reference evidence="9" key="1">
    <citation type="submission" date="2020-08" db="EMBL/GenBank/DDBJ databases">
        <title>Lewinella bacteria from marine environments.</title>
        <authorList>
            <person name="Zhong Y."/>
        </authorList>
    </citation>
    <scope>NUCLEOTIDE SEQUENCE</scope>
    <source>
        <strain evidence="9">KCTC 42187</strain>
    </source>
</reference>
<dbReference type="Gene3D" id="3.40.50.200">
    <property type="entry name" value="Peptidase S8/S53 domain"/>
    <property type="match status" value="1"/>
</dbReference>
<evidence type="ECO:0000256" key="2">
    <source>
        <dbReference type="ARBA" id="ARBA00022670"/>
    </source>
</evidence>
<dbReference type="AlphaFoldDB" id="A0A923TBG9"/>
<dbReference type="Proteomes" id="UP000650081">
    <property type="component" value="Unassembled WGS sequence"/>
</dbReference>
<dbReference type="PROSITE" id="PS00136">
    <property type="entry name" value="SUBTILASE_ASP"/>
    <property type="match status" value="1"/>
</dbReference>
<evidence type="ECO:0000256" key="7">
    <source>
        <dbReference type="SAM" id="SignalP"/>
    </source>
</evidence>
<dbReference type="InterPro" id="IPR000209">
    <property type="entry name" value="Peptidase_S8/S53_dom"/>
</dbReference>
<evidence type="ECO:0000313" key="9">
    <source>
        <dbReference type="EMBL" id="MBC6992577.1"/>
    </source>
</evidence>
<dbReference type="EMBL" id="JACSIT010000029">
    <property type="protein sequence ID" value="MBC6992577.1"/>
    <property type="molecule type" value="Genomic_DNA"/>
</dbReference>
<evidence type="ECO:0000256" key="6">
    <source>
        <dbReference type="RuleBase" id="RU003355"/>
    </source>
</evidence>
<protein>
    <submittedName>
        <fullName evidence="9">S8 family serine peptidase</fullName>
    </submittedName>
</protein>
<dbReference type="InterPro" id="IPR023827">
    <property type="entry name" value="Peptidase_S8_Asp-AS"/>
</dbReference>
<keyword evidence="2 5" id="KW-0645">Protease</keyword>
<evidence type="ECO:0000259" key="8">
    <source>
        <dbReference type="Pfam" id="PF00082"/>
    </source>
</evidence>
<dbReference type="InterPro" id="IPR051048">
    <property type="entry name" value="Peptidase_S8/S53_subtilisin"/>
</dbReference>
<evidence type="ECO:0000256" key="3">
    <source>
        <dbReference type="ARBA" id="ARBA00022801"/>
    </source>
</evidence>
<keyword evidence="10" id="KW-1185">Reference proteome</keyword>
<feature type="active site" description="Charge relay system" evidence="5">
    <location>
        <position position="550"/>
    </location>
</feature>
<dbReference type="RefSeq" id="WP_187464721.1">
    <property type="nucleotide sequence ID" value="NZ_JACSIT010000029.1"/>
</dbReference>
<feature type="active site" description="Charge relay system" evidence="5">
    <location>
        <position position="335"/>
    </location>
</feature>
<sequence length="696" mass="73703">MQSIVLKTLFLVSFLGGGHLAAQLFSDPFDADLAAWTAIGAWSWDANGAAEGSPDADWRNRSRIQSASRGGAALFAGPEQDGQLLSTIIDVPAAVTEVYLSFYQYYRSNGGGGRVRILAGGVEVRTFPLTTGLEADDESSAGNFILLDLSDLLAIGINAFQIEFDVEGATRFWLLDDVNVSTTRPARPTFPRYFGEALSSFGIPYIVDERGAPAVPRQLVADFLPGVTEAERADFRDAFGARLLRSCVCDRLEVWEMPGGLFFDATTGEPLGNPSEILQNTLPGMGMNKVDGLDLNYYSYNDLQALNPGPNLPLTAEQVASFPLGGGGLKVAILDTGIDLDHPDFNGMLYRDTDGVGDNSDNDQDCYPDNPLGWNFVDDNNNPEDNNGHGTHVSGIVADLLRDCDDCQAQILPYKTHDSHGVGTLFASACAVLQAAVNDGATIINASWGFYGGGSTILRSAIDTAGNYGAVLIAAAGNDSLNLVADRQYPATYELPNVLCVGAAENSVTDGIVLAAFSNYGSAFVDLAADGVDIESSVPGGGRGLKSGTSMATPAVSAAAALYACSQDGRLGGALAFLMKDANKERNLVGVQQGNYLNLEGLCPGVVDEEIDQVGGIFTAFANADFSKVTVRALVDLPGALVGLYGPEQTLLDSQRPDSFTRGSEVVFAISTPQRGNYLLTVRAGGRTWTQRLVNR</sequence>
<dbReference type="GO" id="GO:0006508">
    <property type="term" value="P:proteolysis"/>
    <property type="evidence" value="ECO:0007669"/>
    <property type="project" value="UniProtKB-KW"/>
</dbReference>
<dbReference type="PROSITE" id="PS51892">
    <property type="entry name" value="SUBTILASE"/>
    <property type="match status" value="1"/>
</dbReference>
<dbReference type="SUPFAM" id="SSF52743">
    <property type="entry name" value="Subtilisin-like"/>
    <property type="match status" value="1"/>
</dbReference>
<dbReference type="PANTHER" id="PTHR43399:SF4">
    <property type="entry name" value="CELL WALL-ASSOCIATED PROTEASE"/>
    <property type="match status" value="1"/>
</dbReference>
<dbReference type="PRINTS" id="PR00723">
    <property type="entry name" value="SUBTILISIN"/>
</dbReference>
<gene>
    <name evidence="9" type="ORF">H9S92_00230</name>
</gene>
<feature type="active site" description="Charge relay system" evidence="5">
    <location>
        <position position="389"/>
    </location>
</feature>
<feature type="signal peptide" evidence="7">
    <location>
        <begin position="1"/>
        <end position="21"/>
    </location>
</feature>
<dbReference type="GO" id="GO:0004252">
    <property type="term" value="F:serine-type endopeptidase activity"/>
    <property type="evidence" value="ECO:0007669"/>
    <property type="project" value="UniProtKB-UniRule"/>
</dbReference>
<dbReference type="InterPro" id="IPR015500">
    <property type="entry name" value="Peptidase_S8_subtilisin-rel"/>
</dbReference>
<keyword evidence="7" id="KW-0732">Signal</keyword>
<accession>A0A923TBG9</accession>
<dbReference type="InterPro" id="IPR036852">
    <property type="entry name" value="Peptidase_S8/S53_dom_sf"/>
</dbReference>
<evidence type="ECO:0000256" key="1">
    <source>
        <dbReference type="ARBA" id="ARBA00011073"/>
    </source>
</evidence>
<feature type="chain" id="PRO_5037471710" evidence="7">
    <location>
        <begin position="22"/>
        <end position="696"/>
    </location>
</feature>
<feature type="domain" description="Peptidase S8/S53" evidence="8">
    <location>
        <begin position="326"/>
        <end position="562"/>
    </location>
</feature>
<dbReference type="InterPro" id="IPR023828">
    <property type="entry name" value="Peptidase_S8_Ser-AS"/>
</dbReference>
<dbReference type="PANTHER" id="PTHR43399">
    <property type="entry name" value="SUBTILISIN-RELATED"/>
    <property type="match status" value="1"/>
</dbReference>
<name>A0A923TBG9_9BACT</name>
<comment type="caution">
    <text evidence="9">The sequence shown here is derived from an EMBL/GenBank/DDBJ whole genome shotgun (WGS) entry which is preliminary data.</text>
</comment>
<keyword evidence="4 5" id="KW-0720">Serine protease</keyword>